<dbReference type="CTD" id="32119"/>
<keyword evidence="6" id="KW-0472">Membrane</keyword>
<sequence length="778" mass="86366">MASCNDVEAGSEANVPQWKKELIERRRASGRAITSTSGAGGIQSGVGFYCSERVGQEPSSDRATDFASQPSQDFHPDFCVRTMRLLDSKLPGELIVSGSSIKCNNSVSDIKSKMVEEKPVKKTSFRNKDERNYKVFGLIRRNGKEEEYQSDSSEELQYGPGIVNKLKSKYLSMTLRDNQKYSARPSLSSMRRATSLENMLEDESTKSIHKPHFVKKPYHSSAYKSTKISQHHAKYLGLTRGSESMKRARSMDTLIKNDAMANPSESKQNRFINGLRPSIINEDLIIVDNCSHTEESKHVNTGDRELPPPDVVKQTLKIFEPVPVKNADNVKKINKTSTSPNNSPVKNKPAKPALSPKPNLIPDKRSARPKMLSPRRIFPVVTKEGQKSPPAVVPVANEKPLSPKKRPTVEKSPLAAPLKFAPLQDKPPVVPVKTPAVLEKFDRTSPAKERPFFITNKSDSSEDTPKYVSQKAMENISKEGTSVTFSFCESLSPNKSHLPRRNLTQATNTALITSQTATNYTEPPSSPPKQVAVIRPVITNKPSLNLTEQEIEKNLINKVKSVETSVISTKNDDTETKTITSEKSQLWDKKSWQNQNTMVFNFSGRQSVPDYIENDGLNLTQNRITAKLNGGKDEADGSGDEDTEESIVCNVRFVGDNILINGKSNLKKESKENKQKKIQFNDDATVMFEYPSEESLKEEVTSPNALNSPLPLGGPNLSSYTPSKTVGQDSFELGVTRVIPPPAPSSQPPTTQEIDYLKPIDSNHETTWSQETATDILF</sequence>
<evidence type="ECO:0000256" key="7">
    <source>
        <dbReference type="ARBA" id="ARBA00023242"/>
    </source>
</evidence>
<comment type="subcellular location">
    <subcellularLocation>
        <location evidence="1">Nucleus membrane</location>
        <topology evidence="1">Multi-pass membrane protein</topology>
    </subcellularLocation>
    <subcellularLocation>
        <location evidence="2">Rough endoplasmic reticulum membrane</location>
        <topology evidence="2">Multi-pass membrane protein</topology>
    </subcellularLocation>
</comment>
<evidence type="ECO:0000256" key="4">
    <source>
        <dbReference type="ARBA" id="ARBA00022824"/>
    </source>
</evidence>
<dbReference type="PANTHER" id="PTHR13289">
    <property type="entry name" value="PROTEIN PHOSPHATASE 1-BINDING PROTEIN BIFOCAL"/>
    <property type="match status" value="1"/>
</dbReference>
<dbReference type="PANTHER" id="PTHR13289:SF3">
    <property type="entry name" value="BIFOCAL, ISOFORM F"/>
    <property type="match status" value="1"/>
</dbReference>
<evidence type="ECO:0000256" key="3">
    <source>
        <dbReference type="ARBA" id="ARBA00022692"/>
    </source>
</evidence>
<keyword evidence="3" id="KW-0812">Transmembrane</keyword>
<feature type="compositionally biased region" description="Polar residues" evidence="8">
    <location>
        <begin position="335"/>
        <end position="345"/>
    </location>
</feature>
<feature type="region of interest" description="Disordered" evidence="8">
    <location>
        <begin position="700"/>
        <end position="726"/>
    </location>
</feature>
<feature type="region of interest" description="Disordered" evidence="8">
    <location>
        <begin position="383"/>
        <end position="410"/>
    </location>
</feature>
<dbReference type="GO" id="GO:0008017">
    <property type="term" value="F:microtubule binding"/>
    <property type="evidence" value="ECO:0007669"/>
    <property type="project" value="TreeGrafter"/>
</dbReference>
<organism evidence="9 10">
    <name type="scientific">Cimex lectularius</name>
    <name type="common">Bed bug</name>
    <name type="synonym">Acanthia lectularia</name>
    <dbReference type="NCBI Taxonomy" id="79782"/>
    <lineage>
        <taxon>Eukaryota</taxon>
        <taxon>Metazoa</taxon>
        <taxon>Ecdysozoa</taxon>
        <taxon>Arthropoda</taxon>
        <taxon>Hexapoda</taxon>
        <taxon>Insecta</taxon>
        <taxon>Pterygota</taxon>
        <taxon>Neoptera</taxon>
        <taxon>Paraneoptera</taxon>
        <taxon>Hemiptera</taxon>
        <taxon>Heteroptera</taxon>
        <taxon>Panheteroptera</taxon>
        <taxon>Cimicomorpha</taxon>
        <taxon>Cimicidae</taxon>
        <taxon>Cimex</taxon>
    </lineage>
</organism>
<dbReference type="RefSeq" id="XP_014259128.1">
    <property type="nucleotide sequence ID" value="XM_014403642.2"/>
</dbReference>
<protein>
    <submittedName>
        <fullName evidence="9">Uncharacterized protein</fullName>
    </submittedName>
</protein>
<proteinExistence type="predicted"/>
<dbReference type="Proteomes" id="UP000494040">
    <property type="component" value="Unassembled WGS sequence"/>
</dbReference>
<dbReference type="OMA" id="QDFGMSN"/>
<dbReference type="OrthoDB" id="6517071at2759"/>
<keyword evidence="7" id="KW-0539">Nucleus</keyword>
<dbReference type="KEGG" id="clec:106672315"/>
<keyword evidence="10" id="KW-1185">Reference proteome</keyword>
<dbReference type="GO" id="GO:0031965">
    <property type="term" value="C:nuclear membrane"/>
    <property type="evidence" value="ECO:0007669"/>
    <property type="project" value="UniProtKB-SubCell"/>
</dbReference>
<keyword evidence="5" id="KW-1133">Transmembrane helix</keyword>
<evidence type="ECO:0000313" key="9">
    <source>
        <dbReference type="EnsemblMetazoa" id="XP_014259128.1"/>
    </source>
</evidence>
<evidence type="ECO:0000256" key="5">
    <source>
        <dbReference type="ARBA" id="ARBA00022989"/>
    </source>
</evidence>
<evidence type="ECO:0000256" key="6">
    <source>
        <dbReference type="ARBA" id="ARBA00023136"/>
    </source>
</evidence>
<evidence type="ECO:0000313" key="10">
    <source>
        <dbReference type="Proteomes" id="UP000494040"/>
    </source>
</evidence>
<dbReference type="GO" id="GO:0023041">
    <property type="term" value="P:neuronal signal transduction"/>
    <property type="evidence" value="ECO:0007669"/>
    <property type="project" value="InterPro"/>
</dbReference>
<dbReference type="GO" id="GO:0030867">
    <property type="term" value="C:rough endoplasmic reticulum membrane"/>
    <property type="evidence" value="ECO:0007669"/>
    <property type="project" value="UniProtKB-SubCell"/>
</dbReference>
<evidence type="ECO:0000256" key="8">
    <source>
        <dbReference type="SAM" id="MobiDB-lite"/>
    </source>
</evidence>
<keyword evidence="4" id="KW-0256">Endoplasmic reticulum</keyword>
<dbReference type="GeneID" id="106672315"/>
<dbReference type="AlphaFoldDB" id="A0A8I6S8Z2"/>
<reference evidence="9" key="1">
    <citation type="submission" date="2022-01" db="UniProtKB">
        <authorList>
            <consortium name="EnsemblMetazoa"/>
        </authorList>
    </citation>
    <scope>IDENTIFICATION</scope>
</reference>
<dbReference type="EnsemblMetazoa" id="XM_014403642.2">
    <property type="protein sequence ID" value="XP_014259128.1"/>
    <property type="gene ID" value="LOC106672315"/>
</dbReference>
<feature type="region of interest" description="Disordered" evidence="8">
    <location>
        <begin position="329"/>
        <end position="370"/>
    </location>
</feature>
<name>A0A8I6S8Z2_CIMLE</name>
<evidence type="ECO:0000256" key="1">
    <source>
        <dbReference type="ARBA" id="ARBA00004232"/>
    </source>
</evidence>
<dbReference type="InterPro" id="IPR019130">
    <property type="entry name" value="Macoilin"/>
</dbReference>
<dbReference type="GO" id="GO:0006935">
    <property type="term" value="P:chemotaxis"/>
    <property type="evidence" value="ECO:0007669"/>
    <property type="project" value="TreeGrafter"/>
</dbReference>
<evidence type="ECO:0000256" key="2">
    <source>
        <dbReference type="ARBA" id="ARBA00004269"/>
    </source>
</evidence>
<accession>A0A8I6S8Z2</accession>
<feature type="compositionally biased region" description="Low complexity" evidence="8">
    <location>
        <begin position="702"/>
        <end position="719"/>
    </location>
</feature>